<feature type="region of interest" description="Disordered" evidence="3">
    <location>
        <begin position="1"/>
        <end position="176"/>
    </location>
</feature>
<evidence type="ECO:0000256" key="1">
    <source>
        <dbReference type="ARBA" id="ARBA00023117"/>
    </source>
</evidence>
<dbReference type="AlphaFoldDB" id="A0A5J5ACS5"/>
<feature type="compositionally biased region" description="Acidic residues" evidence="3">
    <location>
        <begin position="51"/>
        <end position="66"/>
    </location>
</feature>
<keyword evidence="1 2" id="KW-0103">Bromodomain</keyword>
<feature type="compositionally biased region" description="Polar residues" evidence="3">
    <location>
        <begin position="520"/>
        <end position="542"/>
    </location>
</feature>
<reference evidence="5 6" key="1">
    <citation type="submission" date="2019-09" db="EMBL/GenBank/DDBJ databases">
        <title>A chromosome-level genome assembly of the Chinese tupelo Nyssa sinensis.</title>
        <authorList>
            <person name="Yang X."/>
            <person name="Kang M."/>
            <person name="Yang Y."/>
            <person name="Xiong H."/>
            <person name="Wang M."/>
            <person name="Zhang Z."/>
            <person name="Wang Z."/>
            <person name="Wu H."/>
            <person name="Ma T."/>
            <person name="Liu J."/>
            <person name="Xi Z."/>
        </authorList>
    </citation>
    <scope>NUCLEOTIDE SEQUENCE [LARGE SCALE GENOMIC DNA]</scope>
    <source>
        <strain evidence="5">J267</strain>
        <tissue evidence="5">Leaf</tissue>
    </source>
</reference>
<name>A0A5J5ACS5_9ASTE</name>
<dbReference type="EMBL" id="CM018046">
    <property type="protein sequence ID" value="KAA8526991.1"/>
    <property type="molecule type" value="Genomic_DNA"/>
</dbReference>
<dbReference type="OrthoDB" id="21449at2759"/>
<feature type="compositionally biased region" description="Acidic residues" evidence="3">
    <location>
        <begin position="127"/>
        <end position="148"/>
    </location>
</feature>
<dbReference type="PRINTS" id="PR00503">
    <property type="entry name" value="BROMODOMAIN"/>
</dbReference>
<feature type="compositionally biased region" description="Basic and acidic residues" evidence="3">
    <location>
        <begin position="279"/>
        <end position="293"/>
    </location>
</feature>
<feature type="region of interest" description="Disordered" evidence="3">
    <location>
        <begin position="330"/>
        <end position="349"/>
    </location>
</feature>
<organism evidence="5 6">
    <name type="scientific">Nyssa sinensis</name>
    <dbReference type="NCBI Taxonomy" id="561372"/>
    <lineage>
        <taxon>Eukaryota</taxon>
        <taxon>Viridiplantae</taxon>
        <taxon>Streptophyta</taxon>
        <taxon>Embryophyta</taxon>
        <taxon>Tracheophyta</taxon>
        <taxon>Spermatophyta</taxon>
        <taxon>Magnoliopsida</taxon>
        <taxon>eudicotyledons</taxon>
        <taxon>Gunneridae</taxon>
        <taxon>Pentapetalae</taxon>
        <taxon>asterids</taxon>
        <taxon>Cornales</taxon>
        <taxon>Nyssaceae</taxon>
        <taxon>Nyssa</taxon>
    </lineage>
</organism>
<feature type="compositionally biased region" description="Basic and acidic residues" evidence="3">
    <location>
        <begin position="500"/>
        <end position="518"/>
    </location>
</feature>
<feature type="compositionally biased region" description="Polar residues" evidence="3">
    <location>
        <begin position="330"/>
        <end position="341"/>
    </location>
</feature>
<dbReference type="PROSITE" id="PS50014">
    <property type="entry name" value="BROMODOMAIN_2"/>
    <property type="match status" value="1"/>
</dbReference>
<feature type="compositionally biased region" description="Basic and acidic residues" evidence="3">
    <location>
        <begin position="149"/>
        <end position="158"/>
    </location>
</feature>
<dbReference type="SMART" id="SM00297">
    <property type="entry name" value="BROMO"/>
    <property type="match status" value="1"/>
</dbReference>
<evidence type="ECO:0000313" key="6">
    <source>
        <dbReference type="Proteomes" id="UP000325577"/>
    </source>
</evidence>
<accession>A0A5J5ACS5</accession>
<dbReference type="SUPFAM" id="SSF47370">
    <property type="entry name" value="Bromodomain"/>
    <property type="match status" value="1"/>
</dbReference>
<feature type="compositionally biased region" description="Polar residues" evidence="3">
    <location>
        <begin position="884"/>
        <end position="904"/>
    </location>
</feature>
<proteinExistence type="predicted"/>
<dbReference type="InterPro" id="IPR001487">
    <property type="entry name" value="Bromodomain"/>
</dbReference>
<evidence type="ECO:0000256" key="3">
    <source>
        <dbReference type="SAM" id="MobiDB-lite"/>
    </source>
</evidence>
<feature type="compositionally biased region" description="Polar residues" evidence="3">
    <location>
        <begin position="574"/>
        <end position="591"/>
    </location>
</feature>
<dbReference type="InterPro" id="IPR036427">
    <property type="entry name" value="Bromodomain-like_sf"/>
</dbReference>
<dbReference type="Gene3D" id="1.20.920.10">
    <property type="entry name" value="Bromodomain-like"/>
    <property type="match status" value="1"/>
</dbReference>
<feature type="region of interest" description="Disordered" evidence="3">
    <location>
        <begin position="279"/>
        <end position="322"/>
    </location>
</feature>
<evidence type="ECO:0000259" key="4">
    <source>
        <dbReference type="PROSITE" id="PS50014"/>
    </source>
</evidence>
<dbReference type="CDD" id="cd04369">
    <property type="entry name" value="Bromodomain"/>
    <property type="match status" value="1"/>
</dbReference>
<feature type="region of interest" description="Disordered" evidence="3">
    <location>
        <begin position="497"/>
        <end position="594"/>
    </location>
</feature>
<dbReference type="PANTHER" id="PTHR22881:SF42">
    <property type="entry name" value="DNA-BINDING BROMODOMAIN-CONTAINING PROTEIN"/>
    <property type="match status" value="1"/>
</dbReference>
<dbReference type="Pfam" id="PF00439">
    <property type="entry name" value="Bromodomain"/>
    <property type="match status" value="1"/>
</dbReference>
<feature type="compositionally biased region" description="Basic residues" evidence="3">
    <location>
        <begin position="1"/>
        <end position="13"/>
    </location>
</feature>
<evidence type="ECO:0000256" key="2">
    <source>
        <dbReference type="PROSITE-ProRule" id="PRU00035"/>
    </source>
</evidence>
<keyword evidence="6" id="KW-1185">Reference proteome</keyword>
<gene>
    <name evidence="5" type="ORF">F0562_008780</name>
</gene>
<dbReference type="Proteomes" id="UP000325577">
    <property type="component" value="Linkage Group LG3"/>
</dbReference>
<sequence length="910" mass="100140">MGQIVRRKKKGRPSKADLARRAATGQLPTTEAQERDLRRSLRRRNVRYSIDYDDYIDEDDEEDDEDERRREKKLKLVLKLQNIEGGGAESAPSRIRRVPHAPTASASSSDCEDGDKPLKKRKINGDDQIEGDVDDDDEENGIDDEDDEVKGRKTESKGVDSVPGTPSDPPLGLPLPDKKSLELILDKLQKKDIYGVYAEPVDPEELPDYHDVIKNPMDFATVRKKLGNVSYSTLEQFESDVFLICTNAMQYNAPDTIYHKQARSIQELATKKFHKFRIDTERSDKEHKTEQKTRSNSLAKEQIKKPMTRMVQEPVGSDFSSGATLATTRDFQNGSSATQATGCERPSNVDGLVEGNSSLIDNNFDKAEDLLPGRGLLFKFGRKPSMHDENRRATYNISNQPPVGSESIFTTFDGEIKQLVAVGLHADHSYARSLSRFAAALGPIAWKVASERIEQALPPGFKFGRGWVGEYEPLPTPVLMLENCTLKEPAFLMKLPFPSDARKDDKTSKTPVSAKEHPVSGTNLEGKSSSFGTVGTKPTVTLSPRAPVPAKEQPFRGATLEGKSSFFSSAGIRPTTTVSASYPPQNPPSRNSEPEKNILKQVELNCPHPANQNAGDFVAEKQSSNGTEMSVSRSMEAASRNRNFLQSVPFKQPHINGVVAGGLPNGKIASNSLDRNKMVSSSSDGVPNQMVRAATYFSHGQEQGLTDPVQLMRMLAENAQRQQKSLNYSAADTPLVMPSAPSSRIDDSGSAAAAAARAWMLMGAGGFKPAAENTSTHKNQISADSLYNPTRELQPKVTRFQGEFPVPGMHFQPEKNSSPLQAFVRPPVRMGNEVQFQNRPMVFPQLVTADLSGFQVQPSWRGLNPQTQLRQKQESLPPDLNIGFPSSGSPVRQTSGVLVDSQQPDLALQL</sequence>
<feature type="domain" description="Bromo" evidence="4">
    <location>
        <begin position="189"/>
        <end position="259"/>
    </location>
</feature>
<feature type="region of interest" description="Disordered" evidence="3">
    <location>
        <begin position="876"/>
        <end position="910"/>
    </location>
</feature>
<protein>
    <recommendedName>
        <fullName evidence="4">Bromo domain-containing protein</fullName>
    </recommendedName>
</protein>
<dbReference type="InterPro" id="IPR018359">
    <property type="entry name" value="Bromodomain_CS"/>
</dbReference>
<evidence type="ECO:0000313" key="5">
    <source>
        <dbReference type="EMBL" id="KAA8526991.1"/>
    </source>
</evidence>
<dbReference type="InterPro" id="IPR051831">
    <property type="entry name" value="Bromodomain_contain_prot"/>
</dbReference>
<dbReference type="PROSITE" id="PS00633">
    <property type="entry name" value="BROMODOMAIN_1"/>
    <property type="match status" value="1"/>
</dbReference>
<dbReference type="PANTHER" id="PTHR22881">
    <property type="entry name" value="BROMODOMAIN CONTAINING PROTEIN"/>
    <property type="match status" value="1"/>
</dbReference>